<feature type="transmembrane region" description="Helical" evidence="1">
    <location>
        <begin position="172"/>
        <end position="193"/>
    </location>
</feature>
<dbReference type="Pfam" id="PF05940">
    <property type="entry name" value="NnrS"/>
    <property type="match status" value="1"/>
</dbReference>
<keyword evidence="3" id="KW-1185">Reference proteome</keyword>
<dbReference type="Proteomes" id="UP000628984">
    <property type="component" value="Unassembled WGS sequence"/>
</dbReference>
<feature type="transmembrane region" description="Helical" evidence="1">
    <location>
        <begin position="270"/>
        <end position="292"/>
    </location>
</feature>
<accession>A0A918MQ15</accession>
<feature type="transmembrane region" description="Helical" evidence="1">
    <location>
        <begin position="12"/>
        <end position="33"/>
    </location>
</feature>
<organism evidence="2 3">
    <name type="scientific">Gemmobacter lanyuensis</name>
    <dbReference type="NCBI Taxonomy" id="1054497"/>
    <lineage>
        <taxon>Bacteria</taxon>
        <taxon>Pseudomonadati</taxon>
        <taxon>Pseudomonadota</taxon>
        <taxon>Alphaproteobacteria</taxon>
        <taxon>Rhodobacterales</taxon>
        <taxon>Paracoccaceae</taxon>
        <taxon>Gemmobacter</taxon>
    </lineage>
</organism>
<feature type="transmembrane region" description="Helical" evidence="1">
    <location>
        <begin position="144"/>
        <end position="166"/>
    </location>
</feature>
<feature type="transmembrane region" description="Helical" evidence="1">
    <location>
        <begin position="361"/>
        <end position="382"/>
    </location>
</feature>
<feature type="transmembrane region" description="Helical" evidence="1">
    <location>
        <begin position="53"/>
        <end position="76"/>
    </location>
</feature>
<keyword evidence="1" id="KW-1133">Transmembrane helix</keyword>
<sequence length="396" mass="40863">MSALKRLFSEGFRVFFLAAGLFAVLGMTIWSGWLGWQFAGGGGALPLGPAPQLWHAHEMIFGYGAAALGGFFLTAVPNWTGARAAPHLFITGVALIWLAGRIAMAAAGVLPPLLVAVLDLAFVPVLAAKILTQLLHRPKPQQMVFLLTLTLFWAADLACHLEWLGLAETGWAGLRAGLAVLAAMIIILGGRVTPGFTRNAMVQSGRESRLPWNPPALALLAGGAAVAVSVALLAGLPDWVAGGLAVLAGVVGLIRLAFWRGGWTAGKPILWALHLGYGLTALGLALTGLAWAGVGSELAGLHLLGIGGAGGMTLAIMSRATLGHTGRALVAPRPVVVAYGLIPLAAALRVLGAVLPDLHDVTVLLAGGIWVLAFGLYLLALWPVFLAPRLARGGAA</sequence>
<evidence type="ECO:0000256" key="1">
    <source>
        <dbReference type="SAM" id="Phobius"/>
    </source>
</evidence>
<keyword evidence="1" id="KW-0812">Transmembrane</keyword>
<dbReference type="RefSeq" id="WP_189635104.1">
    <property type="nucleotide sequence ID" value="NZ_BMYQ01000015.1"/>
</dbReference>
<feature type="transmembrane region" description="Helical" evidence="1">
    <location>
        <begin position="298"/>
        <end position="316"/>
    </location>
</feature>
<feature type="transmembrane region" description="Helical" evidence="1">
    <location>
        <begin position="113"/>
        <end position="132"/>
    </location>
</feature>
<evidence type="ECO:0000313" key="3">
    <source>
        <dbReference type="Proteomes" id="UP000628984"/>
    </source>
</evidence>
<protein>
    <submittedName>
        <fullName evidence="2">Protein NnrS</fullName>
    </submittedName>
</protein>
<keyword evidence="1" id="KW-0472">Membrane</keyword>
<dbReference type="EMBL" id="BMYQ01000015">
    <property type="protein sequence ID" value="GGW43093.1"/>
    <property type="molecule type" value="Genomic_DNA"/>
</dbReference>
<proteinExistence type="predicted"/>
<dbReference type="AlphaFoldDB" id="A0A918MQ15"/>
<gene>
    <name evidence="2" type="ORF">GCM10011452_34310</name>
</gene>
<name>A0A918MQ15_9RHOB</name>
<reference evidence="2" key="1">
    <citation type="journal article" date="2014" name="Int. J. Syst. Evol. Microbiol.">
        <title>Complete genome sequence of Corynebacterium casei LMG S-19264T (=DSM 44701T), isolated from a smear-ripened cheese.</title>
        <authorList>
            <consortium name="US DOE Joint Genome Institute (JGI-PGF)"/>
            <person name="Walter F."/>
            <person name="Albersmeier A."/>
            <person name="Kalinowski J."/>
            <person name="Ruckert C."/>
        </authorList>
    </citation>
    <scope>NUCLEOTIDE SEQUENCE</scope>
    <source>
        <strain evidence="2">KCTC 23714</strain>
    </source>
</reference>
<reference evidence="2" key="2">
    <citation type="submission" date="2020-09" db="EMBL/GenBank/DDBJ databases">
        <authorList>
            <person name="Sun Q."/>
            <person name="Kim S."/>
        </authorList>
    </citation>
    <scope>NUCLEOTIDE SEQUENCE</scope>
    <source>
        <strain evidence="2">KCTC 23714</strain>
    </source>
</reference>
<comment type="caution">
    <text evidence="2">The sequence shown here is derived from an EMBL/GenBank/DDBJ whole genome shotgun (WGS) entry which is preliminary data.</text>
</comment>
<feature type="transmembrane region" description="Helical" evidence="1">
    <location>
        <begin position="336"/>
        <end position="355"/>
    </location>
</feature>
<feature type="transmembrane region" description="Helical" evidence="1">
    <location>
        <begin position="214"/>
        <end position="233"/>
    </location>
</feature>
<feature type="transmembrane region" description="Helical" evidence="1">
    <location>
        <begin position="239"/>
        <end position="258"/>
    </location>
</feature>
<feature type="transmembrane region" description="Helical" evidence="1">
    <location>
        <begin position="88"/>
        <end position="107"/>
    </location>
</feature>
<dbReference type="InterPro" id="IPR010266">
    <property type="entry name" value="NnrS"/>
</dbReference>
<evidence type="ECO:0000313" key="2">
    <source>
        <dbReference type="EMBL" id="GGW43093.1"/>
    </source>
</evidence>